<evidence type="ECO:0000256" key="1">
    <source>
        <dbReference type="SAM" id="MobiDB-lite"/>
    </source>
</evidence>
<protein>
    <submittedName>
        <fullName evidence="3">Flagellar hook-length control protein FliK</fullName>
    </submittedName>
</protein>
<dbReference type="InterPro" id="IPR021136">
    <property type="entry name" value="Flagellar_hook_control-like_C"/>
</dbReference>
<feature type="compositionally biased region" description="Pro residues" evidence="1">
    <location>
        <begin position="399"/>
        <end position="410"/>
    </location>
</feature>
<feature type="compositionally biased region" description="Low complexity" evidence="1">
    <location>
        <begin position="429"/>
        <end position="441"/>
    </location>
</feature>
<comment type="caution">
    <text evidence="3">The sequence shown here is derived from an EMBL/GenBank/DDBJ whole genome shotgun (WGS) entry which is preliminary data.</text>
</comment>
<keyword evidence="3" id="KW-0966">Cell projection</keyword>
<accession>A0ABW8YND2</accession>
<feature type="domain" description="Flagellar hook-length control protein-like C-terminal" evidence="2">
    <location>
        <begin position="569"/>
        <end position="634"/>
    </location>
</feature>
<dbReference type="Proteomes" id="UP001629244">
    <property type="component" value="Unassembled WGS sequence"/>
</dbReference>
<dbReference type="InterPro" id="IPR038610">
    <property type="entry name" value="FliK-like_C_sf"/>
</dbReference>
<feature type="compositionally biased region" description="Low complexity" evidence="1">
    <location>
        <begin position="288"/>
        <end position="304"/>
    </location>
</feature>
<feature type="compositionally biased region" description="Low complexity" evidence="1">
    <location>
        <begin position="482"/>
        <end position="492"/>
    </location>
</feature>
<dbReference type="CDD" id="cd17470">
    <property type="entry name" value="T3SS_Flik_C"/>
    <property type="match status" value="1"/>
</dbReference>
<name>A0ABW8YND2_9SPHN</name>
<dbReference type="Gene3D" id="3.30.750.140">
    <property type="match status" value="1"/>
</dbReference>
<evidence type="ECO:0000313" key="4">
    <source>
        <dbReference type="Proteomes" id="UP001629244"/>
    </source>
</evidence>
<feature type="compositionally biased region" description="Low complexity" evidence="1">
    <location>
        <begin position="503"/>
        <end position="512"/>
    </location>
</feature>
<evidence type="ECO:0000313" key="3">
    <source>
        <dbReference type="EMBL" id="MFL9841534.1"/>
    </source>
</evidence>
<proteinExistence type="predicted"/>
<keyword evidence="3" id="KW-0282">Flagellum</keyword>
<keyword evidence="3" id="KW-0969">Cilium</keyword>
<gene>
    <name evidence="3" type="ORF">ABS767_11215</name>
</gene>
<reference evidence="3 4" key="1">
    <citation type="submission" date="2024-06" db="EMBL/GenBank/DDBJ databases">
        <authorList>
            <person name="Kaempfer P."/>
            <person name="Viver T."/>
        </authorList>
    </citation>
    <scope>NUCLEOTIDE SEQUENCE [LARGE SCALE GENOMIC DNA]</scope>
    <source>
        <strain evidence="3 4">ST-64</strain>
    </source>
</reference>
<feature type="compositionally biased region" description="Gly residues" evidence="1">
    <location>
        <begin position="636"/>
        <end position="645"/>
    </location>
</feature>
<evidence type="ECO:0000259" key="2">
    <source>
        <dbReference type="Pfam" id="PF02120"/>
    </source>
</evidence>
<feature type="region of interest" description="Disordered" evidence="1">
    <location>
        <begin position="288"/>
        <end position="520"/>
    </location>
</feature>
<organism evidence="3 4">
    <name type="scientific">Sphingomonas plantiphila</name>
    <dbReference type="NCBI Taxonomy" id="3163295"/>
    <lineage>
        <taxon>Bacteria</taxon>
        <taxon>Pseudomonadati</taxon>
        <taxon>Pseudomonadota</taxon>
        <taxon>Alphaproteobacteria</taxon>
        <taxon>Sphingomonadales</taxon>
        <taxon>Sphingomonadaceae</taxon>
        <taxon>Sphingomonas</taxon>
    </lineage>
</organism>
<dbReference type="EMBL" id="JBELQC010000001">
    <property type="protein sequence ID" value="MFL9841534.1"/>
    <property type="molecule type" value="Genomic_DNA"/>
</dbReference>
<feature type="region of interest" description="Disordered" evidence="1">
    <location>
        <begin position="626"/>
        <end position="651"/>
    </location>
</feature>
<dbReference type="RefSeq" id="WP_408078430.1">
    <property type="nucleotide sequence ID" value="NZ_JBELQC010000001.1"/>
</dbReference>
<dbReference type="Pfam" id="PF02120">
    <property type="entry name" value="Flg_hook"/>
    <property type="match status" value="1"/>
</dbReference>
<keyword evidence="4" id="KW-1185">Reference proteome</keyword>
<sequence>MRPDAPAGLYETMMVPFLQPVSIPAFVGEGQISPEHQQPVTGLPAFATLLGSAAPILPVAAAEAAPETQALVSAFARPLLMTAETKASAVPDAMRAAEGVTPLRAAATQLSPLSDVPETPDSVAVQIAPDRRSAYALPIVDSSVAATAVDAPLVRHVTTGPIAADVAPIQVAAPGMTQSADRPEPVGASDGDAIAPMLPIAPTEAVDTMAPVDKTGPIDPVDKTGPVDTINAVAASEPIVIDPARRPILAPSAADPEPAADAPAPVRVAVDANPQPPVDRAATGAAALTPPAPADRAPAAALDGLTAQQRPVEAEQSSPKRPCTVSPKTAPVAGPPAPPNDQPVAEIKRPISGTASGPEAPMLNAQISGEGQAETTQAANDDSAAPIPNPVVIDAVVPQPAPAAPVPSGSPQPDALALVAEAPLPDSVAAPRAAGEPAAPAQSEGIAPRLATPAPQDVASVGDAPAAPEAQPIGHAAHADAQRSSATASSQAGRDHGEGGRQPAAAPAVAPAPATPPASAPVVFSQLIPDTDPLGAAQPAEPRARAAAVGEDVAVAIVRHVEAGSDDLLVIRLDPGELGRIEVRLKVEDGQRLSAELTADQPATLDLLRRDSDSLSRALNDAGFRTEGQSLRFDGRGTGQGGESGFGQQERRTAHRAYLGEGETAAPAASVQPMQVRSAGRIDLFA</sequence>
<feature type="compositionally biased region" description="Polar residues" evidence="1">
    <location>
        <begin position="365"/>
        <end position="380"/>
    </location>
</feature>